<sequence length="495" mass="58373">MRYVQISSKTYRDNTGRSIDFPTLLVEHNGETMLFEQLHRYQIKNHSKSRSWHKKLVQAVGLLLDYMEANQNYYSSPKEFFDTFTESVYSGTINEEGLDPSRLYWLPKRVETANMLLSALNGFSDWLYEEYGAVQLNPWRKATRYEERLNWMAQINKSQNSFLGHLNNVHKIAETAKLARNTVRRRSPYSPKGDTKAFPEYKANNLLWEGFKNTRKNYELDLVDRYNWRDIAITILMHGGGLRHSEVFHLWVQDVFPDPEDSNLAVVRIYHPSEGRPPQDFKNPTTGKYITDRESYLLLKYGLLPRNMYSGQDKRFAGWKEPRLDNDEDKYMHIYWFSKEWGYIFMYVWKMYMAKRLRDGIKDTHPFAFVSHSPKTLGEMMPLRTQRESHEKAVEKIDLTVGKKDGTTPHGHRHAYGQRLKNAKIPERIIQIAMHHKSINSQKVYTEPTVADVTASLNNATASLDNGCVLPMHTEIDEWMNEETKQQNRYRYRRE</sequence>
<accession>A0ABS1HCC9</accession>
<dbReference type="InterPro" id="IPR013762">
    <property type="entry name" value="Integrase-like_cat_sf"/>
</dbReference>
<dbReference type="CDD" id="cd00397">
    <property type="entry name" value="DNA_BRE_C"/>
    <property type="match status" value="1"/>
</dbReference>
<name>A0ABS1HCC9_9BACL</name>
<keyword evidence="4" id="KW-1185">Reference proteome</keyword>
<dbReference type="RefSeq" id="WP_200750409.1">
    <property type="nucleotide sequence ID" value="NZ_JAEOAH010000048.1"/>
</dbReference>
<dbReference type="Pfam" id="PF00589">
    <property type="entry name" value="Phage_integrase"/>
    <property type="match status" value="1"/>
</dbReference>
<dbReference type="EMBL" id="JAEOAH010000048">
    <property type="protein sequence ID" value="MBK3497109.1"/>
    <property type="molecule type" value="Genomic_DNA"/>
</dbReference>
<gene>
    <name evidence="3" type="ORF">JFL43_20185</name>
</gene>
<protein>
    <submittedName>
        <fullName evidence="3">Site-specific integrase</fullName>
    </submittedName>
</protein>
<dbReference type="Gene3D" id="1.10.443.10">
    <property type="entry name" value="Intergrase catalytic core"/>
    <property type="match status" value="1"/>
</dbReference>
<dbReference type="SUPFAM" id="SSF56349">
    <property type="entry name" value="DNA breaking-rejoining enzymes"/>
    <property type="match status" value="1"/>
</dbReference>
<feature type="domain" description="Tyr recombinase" evidence="2">
    <location>
        <begin position="206"/>
        <end position="458"/>
    </location>
</feature>
<keyword evidence="1" id="KW-0233">DNA recombination</keyword>
<comment type="caution">
    <text evidence="3">The sequence shown here is derived from an EMBL/GenBank/DDBJ whole genome shotgun (WGS) entry which is preliminary data.</text>
</comment>
<dbReference type="InterPro" id="IPR011010">
    <property type="entry name" value="DNA_brk_join_enz"/>
</dbReference>
<organism evidence="3 4">
    <name type="scientific">Viridibacillus soli</name>
    <dbReference type="NCBI Taxonomy" id="2798301"/>
    <lineage>
        <taxon>Bacteria</taxon>
        <taxon>Bacillati</taxon>
        <taxon>Bacillota</taxon>
        <taxon>Bacilli</taxon>
        <taxon>Bacillales</taxon>
        <taxon>Caryophanaceae</taxon>
        <taxon>Viridibacillus</taxon>
    </lineage>
</organism>
<reference evidence="3 4" key="1">
    <citation type="submission" date="2020-12" db="EMBL/GenBank/DDBJ databases">
        <title>YIM B01967 draft genome.</title>
        <authorList>
            <person name="Yan X."/>
        </authorList>
    </citation>
    <scope>NUCLEOTIDE SEQUENCE [LARGE SCALE GENOMIC DNA]</scope>
    <source>
        <strain evidence="3 4">YIM B01967</strain>
    </source>
</reference>
<evidence type="ECO:0000259" key="2">
    <source>
        <dbReference type="PROSITE" id="PS51898"/>
    </source>
</evidence>
<evidence type="ECO:0000313" key="4">
    <source>
        <dbReference type="Proteomes" id="UP000618943"/>
    </source>
</evidence>
<proteinExistence type="predicted"/>
<dbReference type="Proteomes" id="UP000618943">
    <property type="component" value="Unassembled WGS sequence"/>
</dbReference>
<evidence type="ECO:0000256" key="1">
    <source>
        <dbReference type="ARBA" id="ARBA00023172"/>
    </source>
</evidence>
<dbReference type="NCBIfam" id="NF040693">
    <property type="entry name" value="recomb_GmtY"/>
    <property type="match status" value="1"/>
</dbReference>
<dbReference type="InterPro" id="IPR002104">
    <property type="entry name" value="Integrase_catalytic"/>
</dbReference>
<dbReference type="PROSITE" id="PS51898">
    <property type="entry name" value="TYR_RECOMBINASE"/>
    <property type="match status" value="1"/>
</dbReference>
<evidence type="ECO:0000313" key="3">
    <source>
        <dbReference type="EMBL" id="MBK3497109.1"/>
    </source>
</evidence>